<reference evidence="1 2" key="1">
    <citation type="submission" date="2019-06" db="EMBL/GenBank/DDBJ databases">
        <title>WGS assembly of Gossypium darwinii.</title>
        <authorList>
            <person name="Chen Z.J."/>
            <person name="Sreedasyam A."/>
            <person name="Ando A."/>
            <person name="Song Q."/>
            <person name="De L."/>
            <person name="Hulse-Kemp A."/>
            <person name="Ding M."/>
            <person name="Ye W."/>
            <person name="Kirkbride R."/>
            <person name="Jenkins J."/>
            <person name="Plott C."/>
            <person name="Lovell J."/>
            <person name="Lin Y.-M."/>
            <person name="Vaughn R."/>
            <person name="Liu B."/>
            <person name="Li W."/>
            <person name="Simpson S."/>
            <person name="Scheffler B."/>
            <person name="Saski C."/>
            <person name="Grover C."/>
            <person name="Hu G."/>
            <person name="Conover J."/>
            <person name="Carlson J."/>
            <person name="Shu S."/>
            <person name="Boston L."/>
            <person name="Williams M."/>
            <person name="Peterson D."/>
            <person name="Mcgee K."/>
            <person name="Jones D."/>
            <person name="Wendel J."/>
            <person name="Stelly D."/>
            <person name="Grimwood J."/>
            <person name="Schmutz J."/>
        </authorList>
    </citation>
    <scope>NUCLEOTIDE SEQUENCE [LARGE SCALE GENOMIC DNA]</scope>
    <source>
        <strain evidence="1">1808015.09</strain>
    </source>
</reference>
<name>A0A5D2AS44_GOSDA</name>
<evidence type="ECO:0000313" key="2">
    <source>
        <dbReference type="Proteomes" id="UP000323506"/>
    </source>
</evidence>
<sequence>MAPFRVYGGRTVTWHGAETSWKRVAWRRWRTCEGRA</sequence>
<accession>A0A5D2AS44</accession>
<dbReference type="EMBL" id="CM017711">
    <property type="protein sequence ID" value="TYG46845.1"/>
    <property type="molecule type" value="Genomic_DNA"/>
</dbReference>
<proteinExistence type="predicted"/>
<evidence type="ECO:0000313" key="1">
    <source>
        <dbReference type="EMBL" id="TYG46845.1"/>
    </source>
</evidence>
<dbReference type="Proteomes" id="UP000323506">
    <property type="component" value="Chromosome D11"/>
</dbReference>
<protein>
    <submittedName>
        <fullName evidence="1">Uncharacterized protein</fullName>
    </submittedName>
</protein>
<gene>
    <name evidence="1" type="ORF">ES288_D11G289300v1</name>
</gene>
<dbReference type="AlphaFoldDB" id="A0A5D2AS44"/>
<keyword evidence="2" id="KW-1185">Reference proteome</keyword>
<organism evidence="1 2">
    <name type="scientific">Gossypium darwinii</name>
    <name type="common">Darwin's cotton</name>
    <name type="synonym">Gossypium barbadense var. darwinii</name>
    <dbReference type="NCBI Taxonomy" id="34276"/>
    <lineage>
        <taxon>Eukaryota</taxon>
        <taxon>Viridiplantae</taxon>
        <taxon>Streptophyta</taxon>
        <taxon>Embryophyta</taxon>
        <taxon>Tracheophyta</taxon>
        <taxon>Spermatophyta</taxon>
        <taxon>Magnoliopsida</taxon>
        <taxon>eudicotyledons</taxon>
        <taxon>Gunneridae</taxon>
        <taxon>Pentapetalae</taxon>
        <taxon>rosids</taxon>
        <taxon>malvids</taxon>
        <taxon>Malvales</taxon>
        <taxon>Malvaceae</taxon>
        <taxon>Malvoideae</taxon>
        <taxon>Gossypium</taxon>
    </lineage>
</organism>